<dbReference type="EMBL" id="JARBHB010000005">
    <property type="protein sequence ID" value="KAJ8882920.1"/>
    <property type="molecule type" value="Genomic_DNA"/>
</dbReference>
<accession>A0ABQ9HF73</accession>
<dbReference type="Pfam" id="PF21530">
    <property type="entry name" value="Pif1_2B_dom"/>
    <property type="match status" value="1"/>
</dbReference>
<evidence type="ECO:0000259" key="2">
    <source>
        <dbReference type="Pfam" id="PF21530"/>
    </source>
</evidence>
<dbReference type="PANTHER" id="PTHR10492">
    <property type="match status" value="1"/>
</dbReference>
<reference evidence="3 4" key="1">
    <citation type="submission" date="2023-02" db="EMBL/GenBank/DDBJ databases">
        <title>LHISI_Scaffold_Assembly.</title>
        <authorList>
            <person name="Stuart O.P."/>
            <person name="Cleave R."/>
            <person name="Magrath M.J.L."/>
            <person name="Mikheyev A.S."/>
        </authorList>
    </citation>
    <scope>NUCLEOTIDE SEQUENCE [LARGE SCALE GENOMIC DNA]</scope>
    <source>
        <strain evidence="3">Daus_M_001</strain>
        <tissue evidence="3">Leg muscle</tissue>
    </source>
</reference>
<keyword evidence="4" id="KW-1185">Reference proteome</keyword>
<feature type="region of interest" description="Disordered" evidence="1">
    <location>
        <begin position="397"/>
        <end position="419"/>
    </location>
</feature>
<evidence type="ECO:0000313" key="3">
    <source>
        <dbReference type="EMBL" id="KAJ8882920.1"/>
    </source>
</evidence>
<sequence length="516" mass="57912">MELQERQQQVQKRALPSCRTGKCRRAKVIALNGMRSDRTPLEGKVWSQPNRASGKCEVAANGLHDVSLPFLRRTRIEEGEGGGEISTDADMCTEPCADGTSIGLSVARRLRELALTSGSIALLAAPSPARFRRRRFNSMKTKTNDQFLYRPAVRNDAEYDGFLEVINLNTKEDSWLCERSILAPKNDQVNDINTKILKIIPGDTTTHTHIRGCPLSSTILNSISTSGLLSHKIKLKIGVPIILLRNSNPPKLCNGTRLKVTGSQRHIIENCCFYRMRKRRNSFHTKNSNHTHKLPFPANLCFSMTFNKAQGQTIPKVGLELSESCFSHGQLYVACSRVSDSTKLSMLTPALPQWQVSFCFSWLPMYRRWPHVVPLPLATVSRNLLCTQVHTAADSRRRLAKRRGGVNSQTARLPPSRTGFDTRRVRSWIFARGNRAGQCRWLASFLRDIPYPPPLYNPALLHTHLASPSGSQGLDVKRSRNLPTLHFTLSLTVSFEQNSVCSIRKNGHRGKLLQDT</sequence>
<name>A0ABQ9HF73_9NEOP</name>
<gene>
    <name evidence="3" type="ORF">PR048_014759</name>
</gene>
<dbReference type="Proteomes" id="UP001159363">
    <property type="component" value="Chromosome 4"/>
</dbReference>
<protein>
    <recommendedName>
        <fullName evidence="2">DNA helicase Pif1-like 2B domain-containing protein</fullName>
    </recommendedName>
</protein>
<evidence type="ECO:0000313" key="4">
    <source>
        <dbReference type="Proteomes" id="UP001159363"/>
    </source>
</evidence>
<organism evidence="3 4">
    <name type="scientific">Dryococelus australis</name>
    <dbReference type="NCBI Taxonomy" id="614101"/>
    <lineage>
        <taxon>Eukaryota</taxon>
        <taxon>Metazoa</taxon>
        <taxon>Ecdysozoa</taxon>
        <taxon>Arthropoda</taxon>
        <taxon>Hexapoda</taxon>
        <taxon>Insecta</taxon>
        <taxon>Pterygota</taxon>
        <taxon>Neoptera</taxon>
        <taxon>Polyneoptera</taxon>
        <taxon>Phasmatodea</taxon>
        <taxon>Verophasmatodea</taxon>
        <taxon>Anareolatae</taxon>
        <taxon>Phasmatidae</taxon>
        <taxon>Eurycanthinae</taxon>
        <taxon>Dryococelus</taxon>
    </lineage>
</organism>
<dbReference type="InterPro" id="IPR027417">
    <property type="entry name" value="P-loop_NTPase"/>
</dbReference>
<dbReference type="SUPFAM" id="SSF52540">
    <property type="entry name" value="P-loop containing nucleoside triphosphate hydrolases"/>
    <property type="match status" value="1"/>
</dbReference>
<feature type="domain" description="DNA helicase Pif1-like 2B" evidence="2">
    <location>
        <begin position="220"/>
        <end position="261"/>
    </location>
</feature>
<proteinExistence type="predicted"/>
<evidence type="ECO:0000256" key="1">
    <source>
        <dbReference type="SAM" id="MobiDB-lite"/>
    </source>
</evidence>
<dbReference type="InterPro" id="IPR049163">
    <property type="entry name" value="Pif1-like_2B_dom"/>
</dbReference>
<comment type="caution">
    <text evidence="3">The sequence shown here is derived from an EMBL/GenBank/DDBJ whole genome shotgun (WGS) entry which is preliminary data.</text>
</comment>